<evidence type="ECO:0000256" key="1">
    <source>
        <dbReference type="ARBA" id="ARBA00007698"/>
    </source>
</evidence>
<protein>
    <recommendedName>
        <fullName evidence="4">Large ribosomal subunit protein bL20m</fullName>
    </recommendedName>
    <alternativeName>
        <fullName evidence="5">39S ribosomal protein L20, mitochondrial</fullName>
    </alternativeName>
</protein>
<evidence type="ECO:0000256" key="5">
    <source>
        <dbReference type="ARBA" id="ARBA00076245"/>
    </source>
</evidence>
<dbReference type="GO" id="GO:0019843">
    <property type="term" value="F:rRNA binding"/>
    <property type="evidence" value="ECO:0007669"/>
    <property type="project" value="InterPro"/>
</dbReference>
<dbReference type="FunFam" id="1.10.1900.20:FF:000001">
    <property type="entry name" value="50S ribosomal protein L20"/>
    <property type="match status" value="1"/>
</dbReference>
<dbReference type="GO" id="GO:0005840">
    <property type="term" value="C:ribosome"/>
    <property type="evidence" value="ECO:0007669"/>
    <property type="project" value="UniProtKB-KW"/>
</dbReference>
<evidence type="ECO:0000256" key="4">
    <source>
        <dbReference type="ARBA" id="ARBA00072767"/>
    </source>
</evidence>
<dbReference type="SUPFAM" id="SSF74731">
    <property type="entry name" value="Ribosomal protein L20"/>
    <property type="match status" value="1"/>
</dbReference>
<organism evidence="7 8">
    <name type="scientific">Geodia barretti</name>
    <name type="common">Barrett's horny sponge</name>
    <dbReference type="NCBI Taxonomy" id="519541"/>
    <lineage>
        <taxon>Eukaryota</taxon>
        <taxon>Metazoa</taxon>
        <taxon>Porifera</taxon>
        <taxon>Demospongiae</taxon>
        <taxon>Heteroscleromorpha</taxon>
        <taxon>Tetractinellida</taxon>
        <taxon>Astrophorina</taxon>
        <taxon>Geodiidae</taxon>
        <taxon>Geodia</taxon>
    </lineage>
</organism>
<keyword evidence="8" id="KW-1185">Reference proteome</keyword>
<comment type="similarity">
    <text evidence="1 6">Belongs to the bacterial ribosomal protein bL20 family.</text>
</comment>
<evidence type="ECO:0000313" key="7">
    <source>
        <dbReference type="EMBL" id="CAI8004481.1"/>
    </source>
</evidence>
<dbReference type="NCBIfam" id="TIGR01032">
    <property type="entry name" value="rplT_bact"/>
    <property type="match status" value="1"/>
</dbReference>
<keyword evidence="2 6" id="KW-0689">Ribosomal protein</keyword>
<dbReference type="AlphaFoldDB" id="A0AA35R691"/>
<dbReference type="InterPro" id="IPR005813">
    <property type="entry name" value="Ribosomal_bL20"/>
</dbReference>
<dbReference type="CDD" id="cd07026">
    <property type="entry name" value="Ribosomal_L20"/>
    <property type="match status" value="1"/>
</dbReference>
<comment type="caution">
    <text evidence="7">The sequence shown here is derived from an EMBL/GenBank/DDBJ whole genome shotgun (WGS) entry which is preliminary data.</text>
</comment>
<dbReference type="InterPro" id="IPR035566">
    <property type="entry name" value="Ribosomal_protein_bL20_C"/>
</dbReference>
<dbReference type="PRINTS" id="PR00062">
    <property type="entry name" value="RIBOSOMALL20"/>
</dbReference>
<sequence length="120" mass="13669">MSRVKRGVTKRHRHKKILAQAKGFQGSSSRNYKWAKEALLHAWSYSYRHRRERKGEFRRLWIVRIGAACRQSGTTYSQFMHGLKVAGVEVDRKMLADLAVNDPVGFDKLLGIAAEAKVAA</sequence>
<name>A0AA35R691_GEOBA</name>
<dbReference type="EMBL" id="CASHTH010000564">
    <property type="protein sequence ID" value="CAI8004481.1"/>
    <property type="molecule type" value="Genomic_DNA"/>
</dbReference>
<evidence type="ECO:0000256" key="2">
    <source>
        <dbReference type="ARBA" id="ARBA00022980"/>
    </source>
</evidence>
<dbReference type="GO" id="GO:0003735">
    <property type="term" value="F:structural constituent of ribosome"/>
    <property type="evidence" value="ECO:0007669"/>
    <property type="project" value="InterPro"/>
</dbReference>
<dbReference type="Pfam" id="PF00453">
    <property type="entry name" value="Ribosomal_L20"/>
    <property type="match status" value="1"/>
</dbReference>
<accession>A0AA35R691</accession>
<reference evidence="7" key="1">
    <citation type="submission" date="2023-03" db="EMBL/GenBank/DDBJ databases">
        <authorList>
            <person name="Steffen K."/>
            <person name="Cardenas P."/>
        </authorList>
    </citation>
    <scope>NUCLEOTIDE SEQUENCE</scope>
</reference>
<dbReference type="HAMAP" id="MF_00382">
    <property type="entry name" value="Ribosomal_bL20"/>
    <property type="match status" value="1"/>
</dbReference>
<dbReference type="GO" id="GO:0006412">
    <property type="term" value="P:translation"/>
    <property type="evidence" value="ECO:0007669"/>
    <property type="project" value="InterPro"/>
</dbReference>
<dbReference type="Proteomes" id="UP001174909">
    <property type="component" value="Unassembled WGS sequence"/>
</dbReference>
<evidence type="ECO:0000256" key="6">
    <source>
        <dbReference type="RuleBase" id="RU000561"/>
    </source>
</evidence>
<evidence type="ECO:0000256" key="3">
    <source>
        <dbReference type="ARBA" id="ARBA00023274"/>
    </source>
</evidence>
<dbReference type="Gene3D" id="1.10.1900.20">
    <property type="entry name" value="Ribosomal protein L20"/>
    <property type="match status" value="1"/>
</dbReference>
<dbReference type="Gene3D" id="6.10.160.10">
    <property type="match status" value="1"/>
</dbReference>
<dbReference type="PANTHER" id="PTHR10986">
    <property type="entry name" value="39S RIBOSOMAL PROTEIN L20"/>
    <property type="match status" value="1"/>
</dbReference>
<evidence type="ECO:0000313" key="8">
    <source>
        <dbReference type="Proteomes" id="UP001174909"/>
    </source>
</evidence>
<dbReference type="GO" id="GO:1990904">
    <property type="term" value="C:ribonucleoprotein complex"/>
    <property type="evidence" value="ECO:0007669"/>
    <property type="project" value="UniProtKB-KW"/>
</dbReference>
<gene>
    <name evidence="7" type="ORF">GBAR_LOCUS3938</name>
</gene>
<keyword evidence="3 6" id="KW-0687">Ribonucleoprotein</keyword>
<proteinExistence type="inferred from homology"/>